<accession>A0A934TM51</accession>
<protein>
    <submittedName>
        <fullName evidence="2">RNA polymerase subunit sigma-70</fullName>
    </submittedName>
</protein>
<dbReference type="EMBL" id="NHSD01000287">
    <property type="protein sequence ID" value="MBK5928056.1"/>
    <property type="molecule type" value="Genomic_DNA"/>
</dbReference>
<organism evidence="2 3">
    <name type="scientific">Rhodobaculum claviforme</name>
    <dbReference type="NCBI Taxonomy" id="1549854"/>
    <lineage>
        <taxon>Bacteria</taxon>
        <taxon>Pseudomonadati</taxon>
        <taxon>Pseudomonadota</taxon>
        <taxon>Alphaproteobacteria</taxon>
        <taxon>Rhodobacterales</taxon>
        <taxon>Paracoccaceae</taxon>
        <taxon>Rhodobaculum</taxon>
    </lineage>
</organism>
<feature type="transmembrane region" description="Helical" evidence="1">
    <location>
        <begin position="158"/>
        <end position="176"/>
    </location>
</feature>
<reference evidence="2" key="1">
    <citation type="submission" date="2017-05" db="EMBL/GenBank/DDBJ databases">
        <authorList>
            <person name="Imhoff J.F."/>
            <person name="Rahn T."/>
            <person name="Kuenzel S."/>
            <person name="Neulinger S.C."/>
        </authorList>
    </citation>
    <scope>NUCLEOTIDE SEQUENCE</scope>
    <source>
        <strain evidence="2">LMG 28126</strain>
    </source>
</reference>
<feature type="transmembrane region" description="Helical" evidence="1">
    <location>
        <begin position="27"/>
        <end position="45"/>
    </location>
</feature>
<keyword evidence="1" id="KW-0812">Transmembrane</keyword>
<evidence type="ECO:0000313" key="2">
    <source>
        <dbReference type="EMBL" id="MBK5928056.1"/>
    </source>
</evidence>
<name>A0A934TM51_9RHOB</name>
<feature type="transmembrane region" description="Helical" evidence="1">
    <location>
        <begin position="90"/>
        <end position="111"/>
    </location>
</feature>
<keyword evidence="3" id="KW-1185">Reference proteome</keyword>
<dbReference type="RefSeq" id="WP_201157808.1">
    <property type="nucleotide sequence ID" value="NZ_NHSD01000287.1"/>
</dbReference>
<dbReference type="Pfam" id="PF06532">
    <property type="entry name" value="NrsF"/>
    <property type="match status" value="1"/>
</dbReference>
<keyword evidence="1" id="KW-1133">Transmembrane helix</keyword>
<dbReference type="AlphaFoldDB" id="A0A934TM51"/>
<feature type="transmembrane region" description="Helical" evidence="1">
    <location>
        <begin position="123"/>
        <end position="146"/>
    </location>
</feature>
<evidence type="ECO:0000313" key="3">
    <source>
        <dbReference type="Proteomes" id="UP000706333"/>
    </source>
</evidence>
<gene>
    <name evidence="2" type="ORF">CCR87_12085</name>
</gene>
<reference evidence="2" key="2">
    <citation type="journal article" date="2020" name="Microorganisms">
        <title>Osmotic Adaptation and Compatible Solute Biosynthesis of Phototrophic Bacteria as Revealed from Genome Analyses.</title>
        <authorList>
            <person name="Imhoff J.F."/>
            <person name="Rahn T."/>
            <person name="Kunzel S."/>
            <person name="Keller A."/>
            <person name="Neulinger S.C."/>
        </authorList>
    </citation>
    <scope>NUCLEOTIDE SEQUENCE</scope>
    <source>
        <strain evidence="2">LMG 28126</strain>
    </source>
</reference>
<dbReference type="Proteomes" id="UP000706333">
    <property type="component" value="Unassembled WGS sequence"/>
</dbReference>
<feature type="transmembrane region" description="Helical" evidence="1">
    <location>
        <begin position="57"/>
        <end position="78"/>
    </location>
</feature>
<sequence length="210" mass="20900">MKTDDLLAALAADTRPGPGVAQRLSRALPGAMVVAAVVFALGWGVRQDLVAAMTSPAALKPLVPLALAGLAGTLALTLSRPEARGGRTATALWVFAVVLIAAFGAALAAGGLSGLMTDLFTPSLITCLASIPALALPLLAATLWALSAGAPRRPALTGALGGLAAGSLAASLYALYCDQDTALFVLPAYASAIGIVTLTGTVLGTRTLAW</sequence>
<comment type="caution">
    <text evidence="2">The sequence shown here is derived from an EMBL/GenBank/DDBJ whole genome shotgun (WGS) entry which is preliminary data.</text>
</comment>
<proteinExistence type="predicted"/>
<evidence type="ECO:0000256" key="1">
    <source>
        <dbReference type="SAM" id="Phobius"/>
    </source>
</evidence>
<dbReference type="InterPro" id="IPR009495">
    <property type="entry name" value="NrsF"/>
</dbReference>
<keyword evidence="1" id="KW-0472">Membrane</keyword>
<feature type="transmembrane region" description="Helical" evidence="1">
    <location>
        <begin position="182"/>
        <end position="204"/>
    </location>
</feature>